<proteinExistence type="predicted"/>
<dbReference type="EMBL" id="RPFW01000001">
    <property type="protein sequence ID" value="TVZ05945.1"/>
    <property type="molecule type" value="Genomic_DNA"/>
</dbReference>
<gene>
    <name evidence="2" type="ORF">EAS64_00255</name>
</gene>
<dbReference type="SUPFAM" id="SSF54427">
    <property type="entry name" value="NTF2-like"/>
    <property type="match status" value="1"/>
</dbReference>
<feature type="domain" description="SnoaL-like" evidence="1">
    <location>
        <begin position="7"/>
        <end position="58"/>
    </location>
</feature>
<dbReference type="Proteomes" id="UP000460272">
    <property type="component" value="Unassembled WGS sequence"/>
</dbReference>
<protein>
    <recommendedName>
        <fullName evidence="1">SnoaL-like domain-containing protein</fullName>
    </recommendedName>
</protein>
<accession>A0A6P2C613</accession>
<evidence type="ECO:0000313" key="3">
    <source>
        <dbReference type="Proteomes" id="UP000460272"/>
    </source>
</evidence>
<sequence>MTNDIARFFGGARNEFLTVAAESDVVVVEHRLSATLPNGRPYVNDYCFVYEVRDGKVRAIREYMDTRGGWAQVFGEGEPVQLIEWR</sequence>
<keyword evidence="3" id="KW-1185">Reference proteome</keyword>
<dbReference type="AlphaFoldDB" id="A0A6P2C613"/>
<organism evidence="2 3">
    <name type="scientific">Trebonia kvetii</name>
    <dbReference type="NCBI Taxonomy" id="2480626"/>
    <lineage>
        <taxon>Bacteria</taxon>
        <taxon>Bacillati</taxon>
        <taxon>Actinomycetota</taxon>
        <taxon>Actinomycetes</taxon>
        <taxon>Streptosporangiales</taxon>
        <taxon>Treboniaceae</taxon>
        <taxon>Trebonia</taxon>
    </lineage>
</organism>
<comment type="caution">
    <text evidence="2">The sequence shown here is derived from an EMBL/GenBank/DDBJ whole genome shotgun (WGS) entry which is preliminary data.</text>
</comment>
<evidence type="ECO:0000313" key="2">
    <source>
        <dbReference type="EMBL" id="TVZ05945.1"/>
    </source>
</evidence>
<dbReference type="InterPro" id="IPR037401">
    <property type="entry name" value="SnoaL-like"/>
</dbReference>
<evidence type="ECO:0000259" key="1">
    <source>
        <dbReference type="Pfam" id="PF12680"/>
    </source>
</evidence>
<reference evidence="2 3" key="1">
    <citation type="submission" date="2018-11" db="EMBL/GenBank/DDBJ databases">
        <title>Trebonia kvetii gen.nov., sp.nov., a novel acidophilic actinobacterium, and proposal of the new actinobacterial family Treboniaceae fam. nov.</title>
        <authorList>
            <person name="Rapoport D."/>
            <person name="Sagova-Mareckova M."/>
            <person name="Sedlacek I."/>
            <person name="Provaznik J."/>
            <person name="Kralova S."/>
            <person name="Pavlinic D."/>
            <person name="Benes V."/>
            <person name="Kopecky J."/>
        </authorList>
    </citation>
    <scope>NUCLEOTIDE SEQUENCE [LARGE SCALE GENOMIC DNA]</scope>
    <source>
        <strain evidence="2 3">15Tr583</strain>
    </source>
</reference>
<dbReference type="InterPro" id="IPR032710">
    <property type="entry name" value="NTF2-like_dom_sf"/>
</dbReference>
<dbReference type="Gene3D" id="3.10.450.50">
    <property type="match status" value="1"/>
</dbReference>
<name>A0A6P2C613_9ACTN</name>
<dbReference type="OrthoDB" id="6657864at2"/>
<dbReference type="Pfam" id="PF12680">
    <property type="entry name" value="SnoaL_2"/>
    <property type="match status" value="1"/>
</dbReference>